<gene>
    <name evidence="1" type="ORF">FIBSPDRAFT_725040</name>
</gene>
<dbReference type="STRING" id="436010.A0A166TUD6"/>
<dbReference type="EMBL" id="KV417491">
    <property type="protein sequence ID" value="KZP30998.1"/>
    <property type="molecule type" value="Genomic_DNA"/>
</dbReference>
<proteinExistence type="predicted"/>
<keyword evidence="2" id="KW-1185">Reference proteome</keyword>
<evidence type="ECO:0000313" key="2">
    <source>
        <dbReference type="Proteomes" id="UP000076532"/>
    </source>
</evidence>
<organism evidence="1 2">
    <name type="scientific">Athelia psychrophila</name>
    <dbReference type="NCBI Taxonomy" id="1759441"/>
    <lineage>
        <taxon>Eukaryota</taxon>
        <taxon>Fungi</taxon>
        <taxon>Dikarya</taxon>
        <taxon>Basidiomycota</taxon>
        <taxon>Agaricomycotina</taxon>
        <taxon>Agaricomycetes</taxon>
        <taxon>Agaricomycetidae</taxon>
        <taxon>Atheliales</taxon>
        <taxon>Atheliaceae</taxon>
        <taxon>Athelia</taxon>
    </lineage>
</organism>
<dbReference type="OrthoDB" id="3269400at2759"/>
<evidence type="ECO:0000313" key="1">
    <source>
        <dbReference type="EMBL" id="KZP30998.1"/>
    </source>
</evidence>
<protein>
    <submittedName>
        <fullName evidence="1">Uncharacterized protein</fullName>
    </submittedName>
</protein>
<name>A0A166TUD6_9AGAM</name>
<reference evidence="1 2" key="1">
    <citation type="journal article" date="2016" name="Mol. Biol. Evol.">
        <title>Comparative Genomics of Early-Diverging Mushroom-Forming Fungi Provides Insights into the Origins of Lignocellulose Decay Capabilities.</title>
        <authorList>
            <person name="Nagy L.G."/>
            <person name="Riley R."/>
            <person name="Tritt A."/>
            <person name="Adam C."/>
            <person name="Daum C."/>
            <person name="Floudas D."/>
            <person name="Sun H."/>
            <person name="Yadav J.S."/>
            <person name="Pangilinan J."/>
            <person name="Larsson K.H."/>
            <person name="Matsuura K."/>
            <person name="Barry K."/>
            <person name="Labutti K."/>
            <person name="Kuo R."/>
            <person name="Ohm R.A."/>
            <person name="Bhattacharya S.S."/>
            <person name="Shirouzu T."/>
            <person name="Yoshinaga Y."/>
            <person name="Martin F.M."/>
            <person name="Grigoriev I.V."/>
            <person name="Hibbett D.S."/>
        </authorList>
    </citation>
    <scope>NUCLEOTIDE SEQUENCE [LARGE SCALE GENOMIC DNA]</scope>
    <source>
        <strain evidence="1 2">CBS 109695</strain>
    </source>
</reference>
<dbReference type="Proteomes" id="UP000076532">
    <property type="component" value="Unassembled WGS sequence"/>
</dbReference>
<sequence length="126" mass="14319">MIPVSPTPQLWRTYDAPTAPERALITELLTVAQLTVAQIDIKIEDMQTKLAGLLTKRNSRQEVMNCHDSLLSPIRRLPDEILRHIFFLCLPVSKDKSGISIKRAPPLLTQVCISWRTCALSSQRLW</sequence>
<feature type="non-terminal residue" evidence="1">
    <location>
        <position position="126"/>
    </location>
</feature>
<dbReference type="AlphaFoldDB" id="A0A166TUD6"/>
<accession>A0A166TUD6</accession>